<reference evidence="4" key="1">
    <citation type="submission" date="2014-09" db="EMBL/GenBank/DDBJ databases">
        <authorList>
            <person name="Sharma Rahul"/>
            <person name="Thines Marco"/>
        </authorList>
    </citation>
    <scope>NUCLEOTIDE SEQUENCE [LARGE SCALE GENOMIC DNA]</scope>
</reference>
<proteinExistence type="predicted"/>
<dbReference type="EMBL" id="CCYD01000053">
    <property type="protein sequence ID" value="CEG35620.1"/>
    <property type="molecule type" value="Genomic_DNA"/>
</dbReference>
<evidence type="ECO:0000256" key="2">
    <source>
        <dbReference type="SAM" id="SignalP"/>
    </source>
</evidence>
<dbReference type="RefSeq" id="XP_024571989.1">
    <property type="nucleotide sequence ID" value="XM_024726203.1"/>
</dbReference>
<feature type="region of interest" description="Disordered" evidence="1">
    <location>
        <begin position="134"/>
        <end position="155"/>
    </location>
</feature>
<dbReference type="GeneID" id="36406546"/>
<feature type="chain" id="PRO_5006058405" description="RxLR-like protein" evidence="2">
    <location>
        <begin position="20"/>
        <end position="281"/>
    </location>
</feature>
<keyword evidence="4" id="KW-1185">Reference proteome</keyword>
<protein>
    <recommendedName>
        <fullName evidence="5">RxLR-like protein</fullName>
    </recommendedName>
</protein>
<dbReference type="Proteomes" id="UP000054928">
    <property type="component" value="Unassembled WGS sequence"/>
</dbReference>
<evidence type="ECO:0000256" key="1">
    <source>
        <dbReference type="SAM" id="MobiDB-lite"/>
    </source>
</evidence>
<evidence type="ECO:0000313" key="4">
    <source>
        <dbReference type="Proteomes" id="UP000054928"/>
    </source>
</evidence>
<sequence>MRGAFYVATALLIASSARTARTAAESVQIKYVITQYYDKLPIGGSDTMTLPRRSLQGSGDQLETPVAEEERVYLTKILKSAEEYVSEALLRSEEAKVGSVLQNFSKPPPIVNSSSTNSKIAEYLQKYQKNLAEKADKSSRADHQTTAEAKTHTQNGIDDANLAETFLGQSKEHVRLAEDAKYDVNMSVRWIKRLKFEADTIKKSIPNFNAEVDAQVKEMDLAYQELKVAQADNRPLVNFNFRATLAKKPTYATQNFRAARPGYHAHFGIDGHVNSAPESWT</sequence>
<name>A0A0P1A634_PLAHL</name>
<organism evidence="3 4">
    <name type="scientific">Plasmopara halstedii</name>
    <name type="common">Downy mildew of sunflower</name>
    <dbReference type="NCBI Taxonomy" id="4781"/>
    <lineage>
        <taxon>Eukaryota</taxon>
        <taxon>Sar</taxon>
        <taxon>Stramenopiles</taxon>
        <taxon>Oomycota</taxon>
        <taxon>Peronosporomycetes</taxon>
        <taxon>Peronosporales</taxon>
        <taxon>Peronosporaceae</taxon>
        <taxon>Plasmopara</taxon>
    </lineage>
</organism>
<keyword evidence="2" id="KW-0732">Signal</keyword>
<evidence type="ECO:0008006" key="5">
    <source>
        <dbReference type="Google" id="ProtNLM"/>
    </source>
</evidence>
<dbReference type="AlphaFoldDB" id="A0A0P1A634"/>
<feature type="signal peptide" evidence="2">
    <location>
        <begin position="1"/>
        <end position="19"/>
    </location>
</feature>
<feature type="compositionally biased region" description="Basic and acidic residues" evidence="1">
    <location>
        <begin position="134"/>
        <end position="151"/>
    </location>
</feature>
<accession>A0A0P1A634</accession>
<evidence type="ECO:0000313" key="3">
    <source>
        <dbReference type="EMBL" id="CEG35620.1"/>
    </source>
</evidence>